<sequence>MPFTASHAVVALPFVRTPLVPAAIAIGAMTPDLPLFLRGWGIDYGRTHSLSWLPVTMLVALALLLVWRCLLRPAVRELLPREVARRIPAEWDASPAVALQQTFGGTTGRRLPQTALLLVSLALGVASHIAWDVFTHEGRWGTEILPVLDEDWGPLTGYKWLQHGSSVFGLVVLAICAVSVLHRRSPGGEPARLLPTTVRVIWWLSLPAALLLAWGVGLVAYGPLSPTWTVAHLAYRVLPPACAAWGALTLLLCAVIVVRRAAQRPRERRDASDTPGTSPDLPSPRA</sequence>
<evidence type="ECO:0000313" key="3">
    <source>
        <dbReference type="EMBL" id="AZS36507.1"/>
    </source>
</evidence>
<keyword evidence="2" id="KW-0472">Membrane</keyword>
<dbReference type="EMBL" id="CP031423">
    <property type="protein sequence ID" value="AZS36507.1"/>
    <property type="molecule type" value="Genomic_DNA"/>
</dbReference>
<gene>
    <name evidence="3" type="ORF">CVS47_01109</name>
</gene>
<keyword evidence="2" id="KW-1133">Transmembrane helix</keyword>
<evidence type="ECO:0000256" key="1">
    <source>
        <dbReference type="SAM" id="MobiDB-lite"/>
    </source>
</evidence>
<reference evidence="3 4" key="1">
    <citation type="submission" date="2018-08" db="EMBL/GenBank/DDBJ databases">
        <title>Microbacterium lemovicicum sp. nov., a bacterium isolated from a natural uranium-rich soil.</title>
        <authorList>
            <person name="ORTET P."/>
        </authorList>
    </citation>
    <scope>NUCLEOTIDE SEQUENCE [LARGE SCALE GENOMIC DNA]</scope>
    <source>
        <strain evidence="3 4">Viu22</strain>
    </source>
</reference>
<dbReference type="KEGG" id="mlv:CVS47_01109"/>
<dbReference type="InterPro" id="IPR025238">
    <property type="entry name" value="DUF4184"/>
</dbReference>
<dbReference type="RefSeq" id="WP_127095195.1">
    <property type="nucleotide sequence ID" value="NZ_CP031423.1"/>
</dbReference>
<keyword evidence="2" id="KW-0812">Transmembrane</keyword>
<proteinExistence type="predicted"/>
<evidence type="ECO:0008006" key="5">
    <source>
        <dbReference type="Google" id="ProtNLM"/>
    </source>
</evidence>
<dbReference type="AlphaFoldDB" id="A0A3S9W8Z7"/>
<evidence type="ECO:0000256" key="2">
    <source>
        <dbReference type="SAM" id="Phobius"/>
    </source>
</evidence>
<dbReference type="Pfam" id="PF13803">
    <property type="entry name" value="DUF4184"/>
    <property type="match status" value="1"/>
</dbReference>
<feature type="transmembrane region" description="Helical" evidence="2">
    <location>
        <begin position="160"/>
        <end position="181"/>
    </location>
</feature>
<feature type="region of interest" description="Disordered" evidence="1">
    <location>
        <begin position="266"/>
        <end position="286"/>
    </location>
</feature>
<feature type="transmembrane region" description="Helical" evidence="2">
    <location>
        <begin position="114"/>
        <end position="131"/>
    </location>
</feature>
<evidence type="ECO:0000313" key="4">
    <source>
        <dbReference type="Proteomes" id="UP000276888"/>
    </source>
</evidence>
<keyword evidence="4" id="KW-1185">Reference proteome</keyword>
<feature type="transmembrane region" description="Helical" evidence="2">
    <location>
        <begin position="51"/>
        <end position="71"/>
    </location>
</feature>
<protein>
    <recommendedName>
        <fullName evidence="5">Cell wall anchor protein</fullName>
    </recommendedName>
</protein>
<feature type="transmembrane region" description="Helical" evidence="2">
    <location>
        <begin position="201"/>
        <end position="221"/>
    </location>
</feature>
<name>A0A3S9W8Z7_9MICO</name>
<feature type="transmembrane region" description="Helical" evidence="2">
    <location>
        <begin position="233"/>
        <end position="258"/>
    </location>
</feature>
<dbReference type="OrthoDB" id="8481923at2"/>
<dbReference type="Proteomes" id="UP000276888">
    <property type="component" value="Chromosome"/>
</dbReference>
<organism evidence="3 4">
    <name type="scientific">Microbacterium lemovicicum</name>
    <dbReference type="NCBI Taxonomy" id="1072463"/>
    <lineage>
        <taxon>Bacteria</taxon>
        <taxon>Bacillati</taxon>
        <taxon>Actinomycetota</taxon>
        <taxon>Actinomycetes</taxon>
        <taxon>Micrococcales</taxon>
        <taxon>Microbacteriaceae</taxon>
        <taxon>Microbacterium</taxon>
    </lineage>
</organism>
<accession>A0A3S9W8Z7</accession>